<reference evidence="1" key="1">
    <citation type="journal article" date="2013" name="Nat. Commun.">
        <title>Whole-genome sequencing of Oryza brachyantha reveals mechanisms underlying Oryza genome evolution.</title>
        <authorList>
            <person name="Chen J."/>
            <person name="Huang Q."/>
            <person name="Gao D."/>
            <person name="Wang J."/>
            <person name="Lang Y."/>
            <person name="Liu T."/>
            <person name="Li B."/>
            <person name="Bai Z."/>
            <person name="Luis Goicoechea J."/>
            <person name="Liang C."/>
            <person name="Chen C."/>
            <person name="Zhang W."/>
            <person name="Sun S."/>
            <person name="Liao Y."/>
            <person name="Zhang X."/>
            <person name="Yang L."/>
            <person name="Song C."/>
            <person name="Wang M."/>
            <person name="Shi J."/>
            <person name="Liu G."/>
            <person name="Liu J."/>
            <person name="Zhou H."/>
            <person name="Zhou W."/>
            <person name="Yu Q."/>
            <person name="An N."/>
            <person name="Chen Y."/>
            <person name="Cai Q."/>
            <person name="Wang B."/>
            <person name="Liu B."/>
            <person name="Min J."/>
            <person name="Huang Y."/>
            <person name="Wu H."/>
            <person name="Li Z."/>
            <person name="Zhang Y."/>
            <person name="Yin Y."/>
            <person name="Song W."/>
            <person name="Jiang J."/>
            <person name="Jackson S.A."/>
            <person name="Wing R.A."/>
            <person name="Wang J."/>
            <person name="Chen M."/>
        </authorList>
    </citation>
    <scope>NUCLEOTIDE SEQUENCE [LARGE SCALE GENOMIC DNA]</scope>
    <source>
        <strain evidence="1">cv. IRGC 101232</strain>
    </source>
</reference>
<keyword evidence="2" id="KW-1185">Reference proteome</keyword>
<dbReference type="Gramene" id="OB06G12920.1">
    <property type="protein sequence ID" value="OB06G12920.1"/>
    <property type="gene ID" value="OB06G12920"/>
</dbReference>
<evidence type="ECO:0000313" key="2">
    <source>
        <dbReference type="Proteomes" id="UP000006038"/>
    </source>
</evidence>
<dbReference type="Proteomes" id="UP000006038">
    <property type="component" value="Chromosome 6"/>
</dbReference>
<name>J3MB98_ORYBR</name>
<dbReference type="HOGENOM" id="CLU_2874531_0_0_1"/>
<dbReference type="AlphaFoldDB" id="J3MB98"/>
<protein>
    <submittedName>
        <fullName evidence="1">Uncharacterized protein</fullName>
    </submittedName>
</protein>
<dbReference type="EnsemblPlants" id="OB06G12920.1">
    <property type="protein sequence ID" value="OB06G12920.1"/>
    <property type="gene ID" value="OB06G12920"/>
</dbReference>
<organism evidence="1">
    <name type="scientific">Oryza brachyantha</name>
    <name type="common">malo sina</name>
    <dbReference type="NCBI Taxonomy" id="4533"/>
    <lineage>
        <taxon>Eukaryota</taxon>
        <taxon>Viridiplantae</taxon>
        <taxon>Streptophyta</taxon>
        <taxon>Embryophyta</taxon>
        <taxon>Tracheophyta</taxon>
        <taxon>Spermatophyta</taxon>
        <taxon>Magnoliopsida</taxon>
        <taxon>Liliopsida</taxon>
        <taxon>Poales</taxon>
        <taxon>Poaceae</taxon>
        <taxon>BOP clade</taxon>
        <taxon>Oryzoideae</taxon>
        <taxon>Oryzeae</taxon>
        <taxon>Oryzinae</taxon>
        <taxon>Oryza</taxon>
    </lineage>
</organism>
<proteinExistence type="predicted"/>
<accession>J3MB98</accession>
<sequence length="64" mass="7608">VFLLYYYTWPYSLFLCMSLLAGTNKCYSYESLTVLVQFFVPPFHIDCVIIRSKLKKKQTNTEEL</sequence>
<reference evidence="1" key="2">
    <citation type="submission" date="2013-04" db="UniProtKB">
        <authorList>
            <consortium name="EnsemblPlants"/>
        </authorList>
    </citation>
    <scope>IDENTIFICATION</scope>
</reference>
<evidence type="ECO:0000313" key="1">
    <source>
        <dbReference type="EnsemblPlants" id="OB06G12920.1"/>
    </source>
</evidence>